<dbReference type="Gene3D" id="3.10.20.860">
    <property type="match status" value="1"/>
</dbReference>
<gene>
    <name evidence="1" type="ORF">COT27_01010</name>
</gene>
<accession>A0A2M6XT67</accession>
<dbReference type="EMBL" id="PEXX01000020">
    <property type="protein sequence ID" value="PIU10838.1"/>
    <property type="molecule type" value="Genomic_DNA"/>
</dbReference>
<protein>
    <recommendedName>
        <fullName evidence="3">YgiT-type zinc finger domain-containing protein</fullName>
    </recommendedName>
</protein>
<organism evidence="1 2">
    <name type="scientific">Candidatus Kuenenbacteria bacterium CG08_land_8_20_14_0_20_37_23</name>
    <dbReference type="NCBI Taxonomy" id="1974617"/>
    <lineage>
        <taxon>Bacteria</taxon>
        <taxon>Candidatus Kueneniibacteriota</taxon>
    </lineage>
</organism>
<dbReference type="Proteomes" id="UP000230586">
    <property type="component" value="Unassembled WGS sequence"/>
</dbReference>
<evidence type="ECO:0000313" key="1">
    <source>
        <dbReference type="EMBL" id="PIU10838.1"/>
    </source>
</evidence>
<evidence type="ECO:0008006" key="3">
    <source>
        <dbReference type="Google" id="ProtNLM"/>
    </source>
</evidence>
<evidence type="ECO:0000313" key="2">
    <source>
        <dbReference type="Proteomes" id="UP000230586"/>
    </source>
</evidence>
<dbReference type="NCBIfam" id="TIGR03831">
    <property type="entry name" value="YgiT_finger"/>
    <property type="match status" value="1"/>
</dbReference>
<sequence length="84" mass="9671">MPSQNKSICPECQGKLTRKEITHDVRFHGQLHTFYEVPARVCDSCGAVYLDAAVLKSMEMAFKKHYQPQEYQKVPMFSYSQLAV</sequence>
<comment type="caution">
    <text evidence="1">The sequence shown here is derived from an EMBL/GenBank/DDBJ whole genome shotgun (WGS) entry which is preliminary data.</text>
</comment>
<dbReference type="InterPro" id="IPR022453">
    <property type="entry name" value="Znf_MqsA-type"/>
</dbReference>
<name>A0A2M6XT67_9BACT</name>
<dbReference type="AlphaFoldDB" id="A0A2M6XT67"/>
<proteinExistence type="predicted"/>
<reference evidence="2" key="1">
    <citation type="submission" date="2017-09" db="EMBL/GenBank/DDBJ databases">
        <title>Depth-based differentiation of microbial function through sediment-hosted aquifers and enrichment of novel symbionts in the deep terrestrial subsurface.</title>
        <authorList>
            <person name="Probst A.J."/>
            <person name="Ladd B."/>
            <person name="Jarett J.K."/>
            <person name="Geller-Mcgrath D.E."/>
            <person name="Sieber C.M.K."/>
            <person name="Emerson J.B."/>
            <person name="Anantharaman K."/>
            <person name="Thomas B.C."/>
            <person name="Malmstrom R."/>
            <person name="Stieglmeier M."/>
            <person name="Klingl A."/>
            <person name="Woyke T."/>
            <person name="Ryan C.M."/>
            <person name="Banfield J.F."/>
        </authorList>
    </citation>
    <scope>NUCLEOTIDE SEQUENCE [LARGE SCALE GENOMIC DNA]</scope>
</reference>